<dbReference type="EMBL" id="CAIIXF020000003">
    <property type="protein sequence ID" value="CAH1780487.1"/>
    <property type="molecule type" value="Genomic_DNA"/>
</dbReference>
<evidence type="ECO:0000313" key="1">
    <source>
        <dbReference type="EMBL" id="CAH1780487.1"/>
    </source>
</evidence>
<accession>A0A8J1Y937</accession>
<keyword evidence="2" id="KW-1185">Reference proteome</keyword>
<comment type="caution">
    <text evidence="1">The sequence shown here is derived from an EMBL/GenBank/DDBJ whole genome shotgun (WGS) entry which is preliminary data.</text>
</comment>
<name>A0A8J1Y937_OWEFU</name>
<proteinExistence type="predicted"/>
<organism evidence="1 2">
    <name type="scientific">Owenia fusiformis</name>
    <name type="common">Polychaete worm</name>
    <dbReference type="NCBI Taxonomy" id="6347"/>
    <lineage>
        <taxon>Eukaryota</taxon>
        <taxon>Metazoa</taxon>
        <taxon>Spiralia</taxon>
        <taxon>Lophotrochozoa</taxon>
        <taxon>Annelida</taxon>
        <taxon>Polychaeta</taxon>
        <taxon>Sedentaria</taxon>
        <taxon>Canalipalpata</taxon>
        <taxon>Sabellida</taxon>
        <taxon>Oweniida</taxon>
        <taxon>Oweniidae</taxon>
        <taxon>Owenia</taxon>
    </lineage>
</organism>
<dbReference type="AlphaFoldDB" id="A0A8J1Y937"/>
<protein>
    <submittedName>
        <fullName evidence="1">Uncharacterized protein</fullName>
    </submittedName>
</protein>
<gene>
    <name evidence="1" type="ORF">OFUS_LOCUS7177</name>
</gene>
<dbReference type="PANTHER" id="PTHR14776">
    <property type="entry name" value="CADHERIN-LIKE AND PC-ESTERASE DOMAIN-CONTAINING PROTEIN 1"/>
    <property type="match status" value="1"/>
</dbReference>
<dbReference type="PANTHER" id="PTHR14776:SF1">
    <property type="entry name" value="CADHERIN-LIKE AND PC-ESTERASE DOMAIN-CONTAINING PROTEIN 1"/>
    <property type="match status" value="1"/>
</dbReference>
<dbReference type="Proteomes" id="UP000749559">
    <property type="component" value="Unassembled WGS sequence"/>
</dbReference>
<dbReference type="OrthoDB" id="2016263at2759"/>
<reference evidence="1" key="1">
    <citation type="submission" date="2022-03" db="EMBL/GenBank/DDBJ databases">
        <authorList>
            <person name="Martin C."/>
        </authorList>
    </citation>
    <scope>NUCLEOTIDE SEQUENCE</scope>
</reference>
<evidence type="ECO:0000313" key="2">
    <source>
        <dbReference type="Proteomes" id="UP000749559"/>
    </source>
</evidence>
<sequence>MCVLPLFVIVTILAVSYVVDTITKDDASYNYAILDNNVKDGKETNTITTGTIRASYAPRGNSFHSRPQHPDAVNKKTCNQNRTQSFPYLSGIHSNPSVNIDFKRETFVYKIDVDYHIFTVSIWSTAEYCHAEGWLDGKRENIRESFVIGLSMPLTIRIYVVDTDMARHMHSRLYYTLILTRRPRGQLGMLPRNANHSVCLIKQECDKMIFPDEPCGLQATGHGSWNTFTSQSAKLPECESANIQGSWLVPCVQCSDDDSCYWKQAMWQPYGEKCSYHMPVKEEVESSYNDKNILFLGDSTLRGMMYYILEYLNGSLTDWEMSHGALLYNNINRGRTNMSFMYYPGLDEDPPTIKTALKTLIKLSQPVKNSSSTVLVVGRFKDIDKRDFPLLMSTLKELGLTGIKLVMKTMGFSRCQVDVAAAVNTNSDLTAIAQRCGFEILQVFPIIMPMYKDATYGNCAMHYHFISNRKEGRKLENYHVNGNVVAAYSNMERYNKFKVLKSTRNKEDTTTYDEFQTLALIRNVTNSKQRKKVTIPLSESYSTVENSSHSSIQRFVAVNKTETSKQDRNQSSPYLGKQTNKITSTILKSYSPEKNANFSSAELSIDVNKTKIKTCNQNRTQSFPYLSGIHSDPPLDIDFKRGKFVYNIELDYLIWMVSVWSTAEYCHAEGWLGKTKTTRKVFVVGISKATKIPIYVVDIGVAEPNKVKPAQYTLILTRRSRGKRGRFPKKVNHNVCLMRQECDKMIFPKEPCGLQATGNDSWNTVKTQNAKLPECESGNEPGAWLVPCADCSDANSCYWKQALWQPNKCSHHRPSLKAVQRSYDGKNILFLGDSTLRGIMYYMMEYINGSLTEWEMSHESLVYNNINRGRTNVSFLYYLGLQKDPPPINVALKTLVNMSQPVKNSSSTVLVLGRFKSFDKSDFPLLMSTLKELGLTGIKLVMKTMGSNRCKKIAKDITINAETTTIAQRNGFEILQVFPIILGRYKDLTYGRCALHYHFINNIKDGRKLETYHVNGDVVAAYSNIFVTMLHRHWTSLEL</sequence>